<proteinExistence type="predicted"/>
<feature type="region of interest" description="Disordered" evidence="1">
    <location>
        <begin position="1"/>
        <end position="25"/>
    </location>
</feature>
<reference evidence="2" key="1">
    <citation type="journal article" date="2015" name="Nature">
        <title>Complex archaea that bridge the gap between prokaryotes and eukaryotes.</title>
        <authorList>
            <person name="Spang A."/>
            <person name="Saw J.H."/>
            <person name="Jorgensen S.L."/>
            <person name="Zaremba-Niedzwiedzka K."/>
            <person name="Martijn J."/>
            <person name="Lind A.E."/>
            <person name="van Eijk R."/>
            <person name="Schleper C."/>
            <person name="Guy L."/>
            <person name="Ettema T.J."/>
        </authorList>
    </citation>
    <scope>NUCLEOTIDE SEQUENCE</scope>
</reference>
<feature type="compositionally biased region" description="Basic and acidic residues" evidence="1">
    <location>
        <begin position="8"/>
        <end position="25"/>
    </location>
</feature>
<evidence type="ECO:0000256" key="1">
    <source>
        <dbReference type="SAM" id="MobiDB-lite"/>
    </source>
</evidence>
<evidence type="ECO:0000313" key="2">
    <source>
        <dbReference type="EMBL" id="KKM82975.1"/>
    </source>
</evidence>
<name>A0A0F9N2G8_9ZZZZ</name>
<accession>A0A0F9N2G8</accession>
<protein>
    <submittedName>
        <fullName evidence="2">Uncharacterized protein</fullName>
    </submittedName>
</protein>
<comment type="caution">
    <text evidence="2">The sequence shown here is derived from an EMBL/GenBank/DDBJ whole genome shotgun (WGS) entry which is preliminary data.</text>
</comment>
<sequence length="43" mass="5251">MGKKKREHREAVEEGREPPFRNEKVTPLRKLWKLTLPHWEKGK</sequence>
<dbReference type="AlphaFoldDB" id="A0A0F9N2G8"/>
<organism evidence="2">
    <name type="scientific">marine sediment metagenome</name>
    <dbReference type="NCBI Taxonomy" id="412755"/>
    <lineage>
        <taxon>unclassified sequences</taxon>
        <taxon>metagenomes</taxon>
        <taxon>ecological metagenomes</taxon>
    </lineage>
</organism>
<dbReference type="EMBL" id="LAZR01007784">
    <property type="protein sequence ID" value="KKM82975.1"/>
    <property type="molecule type" value="Genomic_DNA"/>
</dbReference>
<gene>
    <name evidence="2" type="ORF">LCGC14_1314100</name>
</gene>